<dbReference type="InterPro" id="IPR052539">
    <property type="entry name" value="MGD_biosynthesis_adapter"/>
</dbReference>
<dbReference type="PANTHER" id="PTHR40072:SF1">
    <property type="entry name" value="MOLYBDOPTERIN-GUANINE DINUCLEOTIDE BIOSYNTHESIS ADAPTER PROTEIN"/>
    <property type="match status" value="1"/>
</dbReference>
<dbReference type="STRING" id="579137.Metvu_0200"/>
<organism evidence="6 7">
    <name type="scientific">Methanocaldococcus vulcanius (strain ATCC 700851 / DSM 12094 / M7)</name>
    <name type="common">Methanococcus vulcanius</name>
    <dbReference type="NCBI Taxonomy" id="579137"/>
    <lineage>
        <taxon>Archaea</taxon>
        <taxon>Methanobacteriati</taxon>
        <taxon>Methanobacteriota</taxon>
        <taxon>Methanomada group</taxon>
        <taxon>Methanococci</taxon>
        <taxon>Methanococcales</taxon>
        <taxon>Methanocaldococcaceae</taxon>
        <taxon>Methanocaldococcus</taxon>
    </lineage>
</organism>
<dbReference type="Pfam" id="PF04060">
    <property type="entry name" value="FeS"/>
    <property type="match status" value="1"/>
</dbReference>
<evidence type="ECO:0000313" key="6">
    <source>
        <dbReference type="EMBL" id="ACX72067.1"/>
    </source>
</evidence>
<dbReference type="PROSITE" id="PS51656">
    <property type="entry name" value="4FE4S"/>
    <property type="match status" value="1"/>
</dbReference>
<dbReference type="HOGENOM" id="CLU_068199_0_1_2"/>
<dbReference type="InterPro" id="IPR007202">
    <property type="entry name" value="4Fe-4S_dom"/>
</dbReference>
<evidence type="ECO:0000313" key="7">
    <source>
        <dbReference type="Proteomes" id="UP000002063"/>
    </source>
</evidence>
<dbReference type="Pfam" id="PF03205">
    <property type="entry name" value="MobB"/>
    <property type="match status" value="1"/>
</dbReference>
<keyword evidence="4" id="KW-0411">Iron-sulfur</keyword>
<dbReference type="GO" id="GO:0046872">
    <property type="term" value="F:metal ion binding"/>
    <property type="evidence" value="ECO:0007669"/>
    <property type="project" value="UniProtKB-KW"/>
</dbReference>
<keyword evidence="1" id="KW-0004">4Fe-4S</keyword>
<evidence type="ECO:0000256" key="4">
    <source>
        <dbReference type="ARBA" id="ARBA00023014"/>
    </source>
</evidence>
<dbReference type="InterPro" id="IPR027417">
    <property type="entry name" value="P-loop_NTPase"/>
</dbReference>
<dbReference type="Proteomes" id="UP000002063">
    <property type="component" value="Chromosome"/>
</dbReference>
<accession>C9RER5</accession>
<keyword evidence="2" id="KW-0479">Metal-binding</keyword>
<keyword evidence="7" id="KW-1185">Reference proteome</keyword>
<dbReference type="EMBL" id="CP001787">
    <property type="protein sequence ID" value="ACX72067.1"/>
    <property type="molecule type" value="Genomic_DNA"/>
</dbReference>
<protein>
    <submittedName>
        <fullName evidence="6">Molybdopterin-guanine dinucleotide biosynthesis protein B</fullName>
    </submittedName>
</protein>
<dbReference type="PANTHER" id="PTHR40072">
    <property type="entry name" value="MOLYBDOPTERIN-GUANINE DINUCLEOTIDE BIOSYNTHESIS ADAPTER PROTEIN-RELATED"/>
    <property type="match status" value="1"/>
</dbReference>
<dbReference type="GO" id="GO:0005525">
    <property type="term" value="F:GTP binding"/>
    <property type="evidence" value="ECO:0007669"/>
    <property type="project" value="InterPro"/>
</dbReference>
<gene>
    <name evidence="6" type="ordered locus">Metvu_0200</name>
</gene>
<evidence type="ECO:0000256" key="3">
    <source>
        <dbReference type="ARBA" id="ARBA00023004"/>
    </source>
</evidence>
<dbReference type="Gene3D" id="3.40.50.300">
    <property type="entry name" value="P-loop containing nucleotide triphosphate hydrolases"/>
    <property type="match status" value="1"/>
</dbReference>
<evidence type="ECO:0000256" key="1">
    <source>
        <dbReference type="ARBA" id="ARBA00022485"/>
    </source>
</evidence>
<dbReference type="SUPFAM" id="SSF52540">
    <property type="entry name" value="P-loop containing nucleoside triphosphate hydrolases"/>
    <property type="match status" value="1"/>
</dbReference>
<feature type="domain" description="4Fe-4S" evidence="5">
    <location>
        <begin position="138"/>
        <end position="200"/>
    </location>
</feature>
<proteinExistence type="predicted"/>
<evidence type="ECO:0000256" key="2">
    <source>
        <dbReference type="ARBA" id="ARBA00022723"/>
    </source>
</evidence>
<keyword evidence="3" id="KW-0408">Iron</keyword>
<dbReference type="GO" id="GO:0051539">
    <property type="term" value="F:4 iron, 4 sulfur cluster binding"/>
    <property type="evidence" value="ECO:0007669"/>
    <property type="project" value="UniProtKB-KW"/>
</dbReference>
<dbReference type="GO" id="GO:0006777">
    <property type="term" value="P:Mo-molybdopterin cofactor biosynthetic process"/>
    <property type="evidence" value="ECO:0007669"/>
    <property type="project" value="InterPro"/>
</dbReference>
<dbReference type="AlphaFoldDB" id="C9RER5"/>
<evidence type="ECO:0000259" key="5">
    <source>
        <dbReference type="PROSITE" id="PS51656"/>
    </source>
</evidence>
<dbReference type="NCBIfam" id="NF011062">
    <property type="entry name" value="PRK14494.1-1"/>
    <property type="match status" value="1"/>
</dbReference>
<dbReference type="NCBIfam" id="TIGR00176">
    <property type="entry name" value="mobB"/>
    <property type="match status" value="1"/>
</dbReference>
<sequence length="238" mass="26609">MVIIMRVIGIIGYKDSGKTTLIENILKNSDKKIAVIKHSSDRVEVDKEGSDTHRLSNAGAEVTILATDERTVFFTDRMDLETILSLLINYDIDFVIIEGFKEALKRLNIPKIVMLKNKEGSELIDDHTALIIEDYNYNIEEILNVIYEKAVVPTMNLNCGHCGYNCKSFVKAVVEDEAKWSDCVLAKGIKIIVDGKIIPAVPFVSKIVGNTIKAMIETLKGVENPKNIKVEIDISKLK</sequence>
<name>C9RER5_METVM</name>
<reference evidence="6" key="1">
    <citation type="submission" date="2009-10" db="EMBL/GenBank/DDBJ databases">
        <title>Complete sequence of chromosome of Methanocaldococcus vulcanius M7.</title>
        <authorList>
            <consortium name="US DOE Joint Genome Institute"/>
            <person name="Lucas S."/>
            <person name="Copeland A."/>
            <person name="Lapidus A."/>
            <person name="Glavina del Rio T."/>
            <person name="Dalin E."/>
            <person name="Tice H."/>
            <person name="Bruce D."/>
            <person name="Goodwin L."/>
            <person name="Pitluck S."/>
            <person name="Lcollab F.I."/>
            <person name="Brettin T."/>
            <person name="Detter J.C."/>
            <person name="Han C."/>
            <person name="Tapia R."/>
            <person name="Kuske C.R."/>
            <person name="Schmutz J."/>
            <person name="Larimer F."/>
            <person name="Land M."/>
            <person name="Hauser L."/>
            <person name="Kyrpides N."/>
            <person name="Ovchinikova G."/>
            <person name="Sieprawska-Lupa M."/>
            <person name="Whitman W.B."/>
            <person name="Woyke T."/>
        </authorList>
    </citation>
    <scope>NUCLEOTIDE SEQUENCE [LARGE SCALE GENOMIC DNA]</scope>
    <source>
        <strain evidence="6">M7</strain>
    </source>
</reference>
<dbReference type="eggNOG" id="arCOG00532">
    <property type="taxonomic scope" value="Archaea"/>
</dbReference>
<dbReference type="KEGG" id="mvu:Metvu_0200"/>
<dbReference type="InterPro" id="IPR004435">
    <property type="entry name" value="MobB_dom"/>
</dbReference>